<evidence type="ECO:0000256" key="1">
    <source>
        <dbReference type="ARBA" id="ARBA00004613"/>
    </source>
</evidence>
<dbReference type="AlphaFoldDB" id="A0A1D2MSA3"/>
<dbReference type="PRINTS" id="PR00722">
    <property type="entry name" value="CHYMOTRYPSIN"/>
</dbReference>
<accession>A0A1D2MSA3</accession>
<sequence length="244" mass="25846">MSENIQVEHDSLISTNNSTSRDLEPFIVGGTIARPNEFPWLVHLQIDGKYFCGGSLISLDTVLTAAHCVYESAGSIIVTAGDHDLLVFEGTEQTSSAKDGEEMLKIFFLKNFPSETTANDIALIKLSKNLTNTDAVSPIPLPEISFVINATGNGTVAGWGATYGNPSPVLCLLKVTVPIVNNTMCRRSYAYLTDSQFCAGQKGKDSCQGDSGGPFICNGTNAVCGIVSYGKGCGKDGYPGISNT</sequence>
<comment type="similarity">
    <text evidence="7">Belongs to the peptidase S1 family. CLIP subfamily.</text>
</comment>
<dbReference type="InterPro" id="IPR018114">
    <property type="entry name" value="TRYPSIN_HIS"/>
</dbReference>
<keyword evidence="3 8" id="KW-0645">Protease</keyword>
<dbReference type="PANTHER" id="PTHR24264">
    <property type="entry name" value="TRYPSIN-RELATED"/>
    <property type="match status" value="1"/>
</dbReference>
<dbReference type="Pfam" id="PF00089">
    <property type="entry name" value="Trypsin"/>
    <property type="match status" value="1"/>
</dbReference>
<keyword evidence="5 8" id="KW-0720">Serine protease</keyword>
<dbReference type="GO" id="GO:0005615">
    <property type="term" value="C:extracellular space"/>
    <property type="evidence" value="ECO:0007669"/>
    <property type="project" value="TreeGrafter"/>
</dbReference>
<dbReference type="InterPro" id="IPR050127">
    <property type="entry name" value="Serine_Proteases_S1"/>
</dbReference>
<proteinExistence type="inferred from homology"/>
<evidence type="ECO:0000313" key="10">
    <source>
        <dbReference type="EMBL" id="ODM95886.1"/>
    </source>
</evidence>
<dbReference type="InterPro" id="IPR001314">
    <property type="entry name" value="Peptidase_S1A"/>
</dbReference>
<dbReference type="PROSITE" id="PS00134">
    <property type="entry name" value="TRYPSIN_HIS"/>
    <property type="match status" value="1"/>
</dbReference>
<keyword evidence="4 8" id="KW-0378">Hydrolase</keyword>
<dbReference type="STRING" id="48709.A0A1D2MSA3"/>
<dbReference type="SUPFAM" id="SSF50494">
    <property type="entry name" value="Trypsin-like serine proteases"/>
    <property type="match status" value="1"/>
</dbReference>
<gene>
    <name evidence="10" type="ORF">Ocin01_10778</name>
</gene>
<dbReference type="GO" id="GO:0006508">
    <property type="term" value="P:proteolysis"/>
    <property type="evidence" value="ECO:0007669"/>
    <property type="project" value="UniProtKB-KW"/>
</dbReference>
<dbReference type="PROSITE" id="PS50240">
    <property type="entry name" value="TRYPSIN_DOM"/>
    <property type="match status" value="1"/>
</dbReference>
<comment type="subcellular location">
    <subcellularLocation>
        <location evidence="1">Secreted</location>
    </subcellularLocation>
</comment>
<dbReference type="InterPro" id="IPR009003">
    <property type="entry name" value="Peptidase_S1_PA"/>
</dbReference>
<dbReference type="InterPro" id="IPR043504">
    <property type="entry name" value="Peptidase_S1_PA_chymotrypsin"/>
</dbReference>
<protein>
    <submittedName>
        <fullName evidence="10">Trypsin-1</fullName>
    </submittedName>
</protein>
<dbReference type="PANTHER" id="PTHR24264:SF65">
    <property type="entry name" value="SRCR DOMAIN-CONTAINING PROTEIN"/>
    <property type="match status" value="1"/>
</dbReference>
<keyword evidence="11" id="KW-1185">Reference proteome</keyword>
<dbReference type="FunFam" id="2.40.10.10:FF:000002">
    <property type="entry name" value="Transmembrane protease serine"/>
    <property type="match status" value="1"/>
</dbReference>
<dbReference type="InterPro" id="IPR001254">
    <property type="entry name" value="Trypsin_dom"/>
</dbReference>
<dbReference type="OrthoDB" id="5565075at2759"/>
<dbReference type="InterPro" id="IPR033116">
    <property type="entry name" value="TRYPSIN_SER"/>
</dbReference>
<dbReference type="Proteomes" id="UP000094527">
    <property type="component" value="Unassembled WGS sequence"/>
</dbReference>
<evidence type="ECO:0000313" key="11">
    <source>
        <dbReference type="Proteomes" id="UP000094527"/>
    </source>
</evidence>
<keyword evidence="6" id="KW-1015">Disulfide bond</keyword>
<evidence type="ECO:0000259" key="9">
    <source>
        <dbReference type="PROSITE" id="PS50240"/>
    </source>
</evidence>
<evidence type="ECO:0000256" key="3">
    <source>
        <dbReference type="ARBA" id="ARBA00022670"/>
    </source>
</evidence>
<dbReference type="Gene3D" id="2.40.10.10">
    <property type="entry name" value="Trypsin-like serine proteases"/>
    <property type="match status" value="1"/>
</dbReference>
<dbReference type="FunFam" id="2.40.10.10:FF:000068">
    <property type="entry name" value="transmembrane protease serine 2"/>
    <property type="match status" value="1"/>
</dbReference>
<feature type="domain" description="Peptidase S1" evidence="9">
    <location>
        <begin position="27"/>
        <end position="244"/>
    </location>
</feature>
<organism evidence="10 11">
    <name type="scientific">Orchesella cincta</name>
    <name type="common">Springtail</name>
    <name type="synonym">Podura cincta</name>
    <dbReference type="NCBI Taxonomy" id="48709"/>
    <lineage>
        <taxon>Eukaryota</taxon>
        <taxon>Metazoa</taxon>
        <taxon>Ecdysozoa</taxon>
        <taxon>Arthropoda</taxon>
        <taxon>Hexapoda</taxon>
        <taxon>Collembola</taxon>
        <taxon>Entomobryomorpha</taxon>
        <taxon>Entomobryoidea</taxon>
        <taxon>Orchesellidae</taxon>
        <taxon>Orchesellinae</taxon>
        <taxon>Orchesella</taxon>
    </lineage>
</organism>
<reference evidence="10 11" key="1">
    <citation type="journal article" date="2016" name="Genome Biol. Evol.">
        <title>Gene Family Evolution Reflects Adaptation to Soil Environmental Stressors in the Genome of the Collembolan Orchesella cincta.</title>
        <authorList>
            <person name="Faddeeva-Vakhrusheva A."/>
            <person name="Derks M.F."/>
            <person name="Anvar S.Y."/>
            <person name="Agamennone V."/>
            <person name="Suring W."/>
            <person name="Smit S."/>
            <person name="van Straalen N.M."/>
            <person name="Roelofs D."/>
        </authorList>
    </citation>
    <scope>NUCLEOTIDE SEQUENCE [LARGE SCALE GENOMIC DNA]</scope>
    <source>
        <tissue evidence="10">Mixed pool</tissue>
    </source>
</reference>
<keyword evidence="2" id="KW-0964">Secreted</keyword>
<dbReference type="EMBL" id="LJIJ01000610">
    <property type="protein sequence ID" value="ODM95886.1"/>
    <property type="molecule type" value="Genomic_DNA"/>
</dbReference>
<dbReference type="GO" id="GO:0004252">
    <property type="term" value="F:serine-type endopeptidase activity"/>
    <property type="evidence" value="ECO:0007669"/>
    <property type="project" value="InterPro"/>
</dbReference>
<evidence type="ECO:0000256" key="6">
    <source>
        <dbReference type="ARBA" id="ARBA00023157"/>
    </source>
</evidence>
<dbReference type="CDD" id="cd00190">
    <property type="entry name" value="Tryp_SPc"/>
    <property type="match status" value="1"/>
</dbReference>
<dbReference type="PROSITE" id="PS00135">
    <property type="entry name" value="TRYPSIN_SER"/>
    <property type="match status" value="1"/>
</dbReference>
<name>A0A1D2MSA3_ORCCI</name>
<evidence type="ECO:0000256" key="5">
    <source>
        <dbReference type="ARBA" id="ARBA00022825"/>
    </source>
</evidence>
<evidence type="ECO:0000256" key="4">
    <source>
        <dbReference type="ARBA" id="ARBA00022801"/>
    </source>
</evidence>
<evidence type="ECO:0000256" key="8">
    <source>
        <dbReference type="RuleBase" id="RU363034"/>
    </source>
</evidence>
<comment type="caution">
    <text evidence="10">The sequence shown here is derived from an EMBL/GenBank/DDBJ whole genome shotgun (WGS) entry which is preliminary data.</text>
</comment>
<dbReference type="SMART" id="SM00020">
    <property type="entry name" value="Tryp_SPc"/>
    <property type="match status" value="1"/>
</dbReference>
<evidence type="ECO:0000256" key="7">
    <source>
        <dbReference type="ARBA" id="ARBA00024195"/>
    </source>
</evidence>
<evidence type="ECO:0000256" key="2">
    <source>
        <dbReference type="ARBA" id="ARBA00022525"/>
    </source>
</evidence>